<dbReference type="Proteomes" id="UP000766550">
    <property type="component" value="Unassembled WGS sequence"/>
</dbReference>
<comment type="caution">
    <text evidence="2">The sequence shown here is derived from an EMBL/GenBank/DDBJ whole genome shotgun (WGS) entry which is preliminary data.</text>
</comment>
<gene>
    <name evidence="2" type="ORF">KTS45_04490</name>
</gene>
<sequence length="691" mass="76315">MTLTFTTLDDRPGIEIIDRIERQRYRLHTPSPVSPTPVDVDAFHFPVGSAVAVRTSEIVLPTVVPVYVRDVGGNMVAEVKQFEAETVPDGSYSIDLCTRIKTYLRADAAFEVSVDMEQTRIDFGEPTEVRVGARSRHDRPAATVTTTEDPLDMMAAVETFGSALKTTDPERSYPTLRGHPPALELGDSLDIPSGVERPDTGVRLELPPDLPSIFVAAPLAYYLGASIRPGPSPRLTTDDGFEYALTGPDGYEREVERVLKQLFFLDCLTRTEGYYEIDLHERRAVEPYVDLDFETLYHRPLAEQVAEYLTVPYDVVEEHIPEWRLTAHVDPVARNAEQLPFVVDDLAIVRTHQPHQRTQTSVTASVEQEFTRSSDFTRAASAEPAAVQTDYVEPQSESTLEQAWIGDGVPIGASKLTPEAFRNRLDREATDGDISITVVQNDARMAQERQIADEVYGNREDLPFDITVRENLTRDELAETLAEQNDFFHYIGHIDADGFTCEDGALDVRTLDGVGVDTFLLNACSSYQQGLGLIDGGAIGGIVTLNEVLNDGAVKIGETVARLLNCGFPLRAALTIARDESILGGQYIVVGDGGITVTQSANGSPNLLEVSAKDSAFKVKMTTYTTDQRGLGTIFMPFIDGSEDYFLASGMTGKFQVPKQELQRFLQLEEGPVRINGSLYWSRSLQLDDLF</sequence>
<protein>
    <recommendedName>
        <fullName evidence="4">CHAT domain-containing protein</fullName>
    </recommendedName>
</protein>
<dbReference type="EMBL" id="JAHQXF010000001">
    <property type="protein sequence ID" value="MBV0923451.1"/>
    <property type="molecule type" value="Genomic_DNA"/>
</dbReference>
<keyword evidence="3" id="KW-1185">Reference proteome</keyword>
<dbReference type="OrthoDB" id="269729at2157"/>
<evidence type="ECO:0008006" key="4">
    <source>
        <dbReference type="Google" id="ProtNLM"/>
    </source>
</evidence>
<proteinExistence type="predicted"/>
<evidence type="ECO:0000313" key="2">
    <source>
        <dbReference type="EMBL" id="MBV0923451.1"/>
    </source>
</evidence>
<name>A0A8J7YA15_9EURY</name>
<feature type="region of interest" description="Disordered" evidence="1">
    <location>
        <begin position="166"/>
        <end position="192"/>
    </location>
</feature>
<reference evidence="2 3" key="1">
    <citation type="submission" date="2021-06" db="EMBL/GenBank/DDBJ databases">
        <title>New haloarchaea isolates fom saline soil.</title>
        <authorList>
            <person name="Duran-Viseras A."/>
            <person name="Sanchez-Porro C.S."/>
            <person name="Ventosa A."/>
        </authorList>
    </citation>
    <scope>NUCLEOTIDE SEQUENCE [LARGE SCALE GENOMIC DNA]</scope>
    <source>
        <strain evidence="2 3">JCM 183640</strain>
    </source>
</reference>
<dbReference type="AlphaFoldDB" id="A0A8J7YA15"/>
<dbReference type="RefSeq" id="WP_162316582.1">
    <property type="nucleotide sequence ID" value="NZ_JAHQXF010000001.1"/>
</dbReference>
<organism evidence="2 3">
    <name type="scientific">Haloarcula limicola</name>
    <dbReference type="NCBI Taxonomy" id="1429915"/>
    <lineage>
        <taxon>Archaea</taxon>
        <taxon>Methanobacteriati</taxon>
        <taxon>Methanobacteriota</taxon>
        <taxon>Stenosarchaea group</taxon>
        <taxon>Halobacteria</taxon>
        <taxon>Halobacteriales</taxon>
        <taxon>Haloarculaceae</taxon>
        <taxon>Haloarcula</taxon>
    </lineage>
</organism>
<accession>A0A8J7YA15</accession>
<evidence type="ECO:0000256" key="1">
    <source>
        <dbReference type="SAM" id="MobiDB-lite"/>
    </source>
</evidence>
<evidence type="ECO:0000313" key="3">
    <source>
        <dbReference type="Proteomes" id="UP000766550"/>
    </source>
</evidence>